<dbReference type="PROSITE" id="PS50995">
    <property type="entry name" value="HTH_MARR_2"/>
    <property type="match status" value="1"/>
</dbReference>
<organism evidence="2 3">
    <name type="scientific">Fulvivirga lutea</name>
    <dbReference type="NCBI Taxonomy" id="2810512"/>
    <lineage>
        <taxon>Bacteria</taxon>
        <taxon>Pseudomonadati</taxon>
        <taxon>Bacteroidota</taxon>
        <taxon>Cytophagia</taxon>
        <taxon>Cytophagales</taxon>
        <taxon>Fulvivirgaceae</taxon>
        <taxon>Fulvivirga</taxon>
    </lineage>
</organism>
<dbReference type="SMART" id="SM00347">
    <property type="entry name" value="HTH_MARR"/>
    <property type="match status" value="1"/>
</dbReference>
<dbReference type="AlphaFoldDB" id="A0A974WKY9"/>
<feature type="domain" description="HTH marR-type" evidence="1">
    <location>
        <begin position="1"/>
        <end position="148"/>
    </location>
</feature>
<keyword evidence="3" id="KW-1185">Reference proteome</keyword>
<dbReference type="InterPro" id="IPR036388">
    <property type="entry name" value="WH-like_DNA-bd_sf"/>
</dbReference>
<dbReference type="KEGG" id="fuv:JR347_08575"/>
<dbReference type="SUPFAM" id="SSF46785">
    <property type="entry name" value="Winged helix' DNA-binding domain"/>
    <property type="match status" value="1"/>
</dbReference>
<dbReference type="Proteomes" id="UP000662783">
    <property type="component" value="Chromosome"/>
</dbReference>
<dbReference type="InterPro" id="IPR036390">
    <property type="entry name" value="WH_DNA-bd_sf"/>
</dbReference>
<dbReference type="PANTHER" id="PTHR33164">
    <property type="entry name" value="TRANSCRIPTIONAL REGULATOR, MARR FAMILY"/>
    <property type="match status" value="1"/>
</dbReference>
<dbReference type="InterPro" id="IPR039422">
    <property type="entry name" value="MarR/SlyA-like"/>
</dbReference>
<proteinExistence type="predicted"/>
<protein>
    <submittedName>
        <fullName evidence="2">MarR family transcriptional regulator</fullName>
    </submittedName>
</protein>
<dbReference type="GO" id="GO:0006950">
    <property type="term" value="P:response to stress"/>
    <property type="evidence" value="ECO:0007669"/>
    <property type="project" value="TreeGrafter"/>
</dbReference>
<dbReference type="RefSeq" id="WP_205723638.1">
    <property type="nucleotide sequence ID" value="NZ_CP070608.1"/>
</dbReference>
<dbReference type="EMBL" id="CP070608">
    <property type="protein sequence ID" value="QSE99127.1"/>
    <property type="molecule type" value="Genomic_DNA"/>
</dbReference>
<gene>
    <name evidence="2" type="ORF">JR347_08575</name>
</gene>
<dbReference type="InterPro" id="IPR000835">
    <property type="entry name" value="HTH_MarR-typ"/>
</dbReference>
<dbReference type="Pfam" id="PF12802">
    <property type="entry name" value="MarR_2"/>
    <property type="match status" value="1"/>
</dbReference>
<evidence type="ECO:0000313" key="3">
    <source>
        <dbReference type="Proteomes" id="UP000662783"/>
    </source>
</evidence>
<evidence type="ECO:0000313" key="2">
    <source>
        <dbReference type="EMBL" id="QSE99127.1"/>
    </source>
</evidence>
<name>A0A974WKY9_9BACT</name>
<dbReference type="GO" id="GO:0003700">
    <property type="term" value="F:DNA-binding transcription factor activity"/>
    <property type="evidence" value="ECO:0007669"/>
    <property type="project" value="InterPro"/>
</dbReference>
<dbReference type="Gene3D" id="1.10.10.10">
    <property type="entry name" value="Winged helix-like DNA-binding domain superfamily/Winged helix DNA-binding domain"/>
    <property type="match status" value="1"/>
</dbReference>
<dbReference type="PANTHER" id="PTHR33164:SF101">
    <property type="entry name" value="TRANSCRIPTIONAL REPRESSOR MPRA"/>
    <property type="match status" value="1"/>
</dbReference>
<reference evidence="2" key="1">
    <citation type="submission" date="2021-02" db="EMBL/GenBank/DDBJ databases">
        <title>Fulvivirga sp. S481 isolated from sea water.</title>
        <authorList>
            <person name="Bae S.S."/>
            <person name="Baek K."/>
        </authorList>
    </citation>
    <scope>NUCLEOTIDE SEQUENCE</scope>
    <source>
        <strain evidence="2">S481</strain>
    </source>
</reference>
<sequence length="148" mass="17234">MKFEEEIKQRKFRSAQQKATLNLLFTSNWLSNKHKDFFKEYGLTPQQYNVLRILRGQFPNSISTSDIKNRMLDKHSDTSRIVDRLTLKGWVTKKECPSDRRLVDVIISKDGLDLLSRMDEATNQLDETIGLTEDEATELSKLLDKIRG</sequence>
<accession>A0A974WKY9</accession>
<evidence type="ECO:0000259" key="1">
    <source>
        <dbReference type="PROSITE" id="PS50995"/>
    </source>
</evidence>